<evidence type="ECO:0000256" key="1">
    <source>
        <dbReference type="SAM" id="MobiDB-lite"/>
    </source>
</evidence>
<feature type="region of interest" description="Disordered" evidence="1">
    <location>
        <begin position="1"/>
        <end position="85"/>
    </location>
</feature>
<dbReference type="RefSeq" id="WP_323449968.1">
    <property type="nucleotide sequence ID" value="NZ_BSBI01000012.1"/>
</dbReference>
<protein>
    <recommendedName>
        <fullName evidence="2">AMIN-like domain-containing protein</fullName>
    </recommendedName>
</protein>
<dbReference type="Pfam" id="PF24837">
    <property type="entry name" value="AMIN-like"/>
    <property type="match status" value="1"/>
</dbReference>
<reference evidence="3 4" key="1">
    <citation type="submission" date="2022-10" db="EMBL/GenBank/DDBJ databases">
        <title>Draft genome sequence of Streptomyces sp. YSPA8.</title>
        <authorList>
            <person name="Moriuchi R."/>
            <person name="Dohra H."/>
            <person name="Yamamura H."/>
            <person name="Kodani S."/>
        </authorList>
    </citation>
    <scope>NUCLEOTIDE SEQUENCE [LARGE SCALE GENOMIC DNA]</scope>
    <source>
        <strain evidence="3 4">YSPA8</strain>
    </source>
</reference>
<organism evidence="3 4">
    <name type="scientific">Streptomyces yaizuensis</name>
    <dbReference type="NCBI Taxonomy" id="2989713"/>
    <lineage>
        <taxon>Bacteria</taxon>
        <taxon>Bacillati</taxon>
        <taxon>Actinomycetota</taxon>
        <taxon>Actinomycetes</taxon>
        <taxon>Kitasatosporales</taxon>
        <taxon>Streptomycetaceae</taxon>
        <taxon>Streptomyces</taxon>
    </lineage>
</organism>
<evidence type="ECO:0000259" key="2">
    <source>
        <dbReference type="Pfam" id="PF24837"/>
    </source>
</evidence>
<feature type="compositionally biased region" description="Low complexity" evidence="1">
    <location>
        <begin position="25"/>
        <end position="54"/>
    </location>
</feature>
<feature type="compositionally biased region" description="Polar residues" evidence="1">
    <location>
        <begin position="58"/>
        <end position="81"/>
    </location>
</feature>
<dbReference type="Proteomes" id="UP001291653">
    <property type="component" value="Unassembled WGS sequence"/>
</dbReference>
<evidence type="ECO:0000313" key="3">
    <source>
        <dbReference type="EMBL" id="GLF97990.1"/>
    </source>
</evidence>
<proteinExistence type="predicted"/>
<feature type="domain" description="AMIN-like" evidence="2">
    <location>
        <begin position="85"/>
        <end position="205"/>
    </location>
</feature>
<sequence>MTTLLTATACGGDTSQSAQDPPPSRAAESSSAAPGVDPGSGTGTADDTATPQDGRAQNLCSEESGLSQGATSGKGADTTSPDVPELKDVQVTSHDTCDRVTFTFSGPAPGYFAGYEDPLRTPGLGDAVTMPGEVHLKLVLSGVPETASLRRHGNIRTTGTVRGIKDLGTFEGELALGVGLDTADGEPTGYQVTVEGNEVVLTVAHR</sequence>
<comment type="caution">
    <text evidence="3">The sequence shown here is derived from an EMBL/GenBank/DDBJ whole genome shotgun (WGS) entry which is preliminary data.</text>
</comment>
<gene>
    <name evidence="3" type="ORF">SYYSPA8_26855</name>
</gene>
<name>A0ABQ5P5Z5_9ACTN</name>
<dbReference type="EMBL" id="BSBI01000012">
    <property type="protein sequence ID" value="GLF97990.1"/>
    <property type="molecule type" value="Genomic_DNA"/>
</dbReference>
<accession>A0ABQ5P5Z5</accession>
<keyword evidence="4" id="KW-1185">Reference proteome</keyword>
<dbReference type="InterPro" id="IPR056303">
    <property type="entry name" value="AMIN-like"/>
</dbReference>
<evidence type="ECO:0000313" key="4">
    <source>
        <dbReference type="Proteomes" id="UP001291653"/>
    </source>
</evidence>